<evidence type="ECO:0000256" key="1">
    <source>
        <dbReference type="SAM" id="Phobius"/>
    </source>
</evidence>
<keyword evidence="1" id="KW-1133">Transmembrane helix</keyword>
<reference evidence="2" key="1">
    <citation type="submission" date="2011-05" db="EMBL/GenBank/DDBJ databases">
        <title>Complete sequence of chromosome of Methanothermococcus okinawensis IH1.</title>
        <authorList>
            <consortium name="US DOE Joint Genome Institute"/>
            <person name="Lucas S."/>
            <person name="Han J."/>
            <person name="Lapidus A."/>
            <person name="Cheng J.-F."/>
            <person name="Goodwin L."/>
            <person name="Pitluck S."/>
            <person name="Peters L."/>
            <person name="Mikhailova N."/>
            <person name="Held B."/>
            <person name="Han C."/>
            <person name="Tapia R."/>
            <person name="Land M."/>
            <person name="Hauser L."/>
            <person name="Kyrpides N."/>
            <person name="Ivanova N."/>
            <person name="Pagani I."/>
            <person name="Sieprawska-Lupa M."/>
            <person name="Takai K."/>
            <person name="Miyazaki J."/>
            <person name="Whitman W."/>
            <person name="Woyke T."/>
        </authorList>
    </citation>
    <scope>NUCLEOTIDE SEQUENCE</scope>
    <source>
        <strain evidence="2">IH1</strain>
    </source>
</reference>
<organism evidence="2 3">
    <name type="scientific">Methanothermococcus okinawensis (strain DSM 14208 / JCM 11175 / IH1)</name>
    <dbReference type="NCBI Taxonomy" id="647113"/>
    <lineage>
        <taxon>Archaea</taxon>
        <taxon>Methanobacteriati</taxon>
        <taxon>Methanobacteriota</taxon>
        <taxon>Methanomada group</taxon>
        <taxon>Methanococci</taxon>
        <taxon>Methanococcales</taxon>
        <taxon>Methanococcaceae</taxon>
        <taxon>Methanothermococcus</taxon>
    </lineage>
</organism>
<dbReference type="KEGG" id="mok:Metok_1550"/>
<evidence type="ECO:0000313" key="2">
    <source>
        <dbReference type="EMBL" id="AEH07513.1"/>
    </source>
</evidence>
<proteinExistence type="predicted"/>
<dbReference type="HOGENOM" id="CLU_2103527_0_0_2"/>
<dbReference type="AlphaFoldDB" id="F8AKI6"/>
<keyword evidence="1" id="KW-0472">Membrane</keyword>
<feature type="transmembrane region" description="Helical" evidence="1">
    <location>
        <begin position="12"/>
        <end position="32"/>
    </location>
</feature>
<dbReference type="STRING" id="647113.Metok_1550"/>
<protein>
    <submittedName>
        <fullName evidence="2">Uncharacterized protein</fullName>
    </submittedName>
</protein>
<name>F8AKI6_METOI</name>
<keyword evidence="3" id="KW-1185">Reference proteome</keyword>
<gene>
    <name evidence="2" type="ordered locus">Metok_1550</name>
</gene>
<feature type="transmembrane region" description="Helical" evidence="1">
    <location>
        <begin position="71"/>
        <end position="91"/>
    </location>
</feature>
<evidence type="ECO:0000313" key="3">
    <source>
        <dbReference type="Proteomes" id="UP000009296"/>
    </source>
</evidence>
<sequence>MLILNILNSKNILSLLIIIFRVTPLYIIMLILKLSLSKIIFYIFVIALLYLSCNMMIIGILYWLYSYDINLMISITIGIVLFLSFNLYRILYNMHQIDNISHIIDMRYCKKIVYK</sequence>
<dbReference type="Proteomes" id="UP000009296">
    <property type="component" value="Chromosome"/>
</dbReference>
<feature type="transmembrane region" description="Helical" evidence="1">
    <location>
        <begin position="39"/>
        <end position="65"/>
    </location>
</feature>
<accession>F8AKI6</accession>
<dbReference type="EMBL" id="CP002792">
    <property type="protein sequence ID" value="AEH07513.1"/>
    <property type="molecule type" value="Genomic_DNA"/>
</dbReference>
<keyword evidence="1" id="KW-0812">Transmembrane</keyword>